<organism evidence="2 3">
    <name type="scientific">Adonisia turfae CCMR0081</name>
    <dbReference type="NCBI Taxonomy" id="2292702"/>
    <lineage>
        <taxon>Bacteria</taxon>
        <taxon>Bacillati</taxon>
        <taxon>Cyanobacteriota</taxon>
        <taxon>Adonisia</taxon>
        <taxon>Adonisia turfae</taxon>
    </lineage>
</organism>
<reference evidence="2 3" key="1">
    <citation type="journal article" date="2020" name="Microb. Ecol.">
        <title>Ecogenomics of the Marine Benthic Filamentous Cyanobacterium Adonisia.</title>
        <authorList>
            <person name="Walter J.M."/>
            <person name="Coutinho F.H."/>
            <person name="Leomil L."/>
            <person name="Hargreaves P.I."/>
            <person name="Campeao M.E."/>
            <person name="Vieira V.V."/>
            <person name="Silva B.S."/>
            <person name="Fistarol G.O."/>
            <person name="Salomon P.S."/>
            <person name="Sawabe T."/>
            <person name="Mino S."/>
            <person name="Hosokawa M."/>
            <person name="Miyashita H."/>
            <person name="Maruyama F."/>
            <person name="van Verk M.C."/>
            <person name="Dutilh B.E."/>
            <person name="Thompson C.C."/>
            <person name="Thompson F.L."/>
        </authorList>
    </citation>
    <scope>NUCLEOTIDE SEQUENCE [LARGE SCALE GENOMIC DNA]</scope>
    <source>
        <strain evidence="2 3">CCMR0081</strain>
    </source>
</reference>
<keyword evidence="3" id="KW-1185">Reference proteome</keyword>
<dbReference type="Pfam" id="PF04187">
    <property type="entry name" value="Cofac_haem_bdg"/>
    <property type="match status" value="1"/>
</dbReference>
<dbReference type="EMBL" id="QXHD01000004">
    <property type="protein sequence ID" value="NEZ59329.1"/>
    <property type="molecule type" value="Genomic_DNA"/>
</dbReference>
<evidence type="ECO:0000313" key="3">
    <source>
        <dbReference type="Proteomes" id="UP000481033"/>
    </source>
</evidence>
<evidence type="ECO:0000313" key="2">
    <source>
        <dbReference type="EMBL" id="NEZ59329.1"/>
    </source>
</evidence>
<feature type="domain" description="Haem-binding uptake Tiki superfamily ChaN" evidence="1">
    <location>
        <begin position="58"/>
        <end position="267"/>
    </location>
</feature>
<accession>A0A6M0RT55</accession>
<name>A0A6M0RT55_9CYAN</name>
<dbReference type="RefSeq" id="WP_163702255.1">
    <property type="nucleotide sequence ID" value="NZ_QXHD01000004.1"/>
</dbReference>
<dbReference type="SUPFAM" id="SSF159501">
    <property type="entry name" value="EreA/ChaN-like"/>
    <property type="match status" value="1"/>
</dbReference>
<protein>
    <submittedName>
        <fullName evidence="2">Iron-regulated protein</fullName>
    </submittedName>
</protein>
<gene>
    <name evidence="2" type="ORF">DXZ20_27525</name>
</gene>
<sequence>MRLSWLLGGGTALLMVGLGLGQYHIFSTVRSVAMETGDAIAQTSPTVPDREQSHQEILTALTDASVIYLGETHTDKADHVAQLEIIKAMHGANGDIAIGLEMFQRPFQSVLDQYIAGQITEAELVEQSEYETRWGFDWELYAPIIRYAQSNQIPLIALNTPREITRKVARQGLASLTGDDLTYIPPIDDIDTSDENYQAMVAQVFGHHGGHGNSGPSFENFFAAQVLWDETMAETIADYVTTAPDTQVIVLAGEGHVVFGFGIPSRVQRRLGDDLVAYSVLLNPPAITPELADFFWISESTEFESTE</sequence>
<dbReference type="CDD" id="cd14727">
    <property type="entry name" value="ChanN-like"/>
    <property type="match status" value="1"/>
</dbReference>
<dbReference type="Gene3D" id="3.40.50.11550">
    <property type="match status" value="1"/>
</dbReference>
<proteinExistence type="predicted"/>
<dbReference type="AlphaFoldDB" id="A0A6M0RT55"/>
<dbReference type="Proteomes" id="UP000481033">
    <property type="component" value="Unassembled WGS sequence"/>
</dbReference>
<comment type="caution">
    <text evidence="2">The sequence shown here is derived from an EMBL/GenBank/DDBJ whole genome shotgun (WGS) entry which is preliminary data.</text>
</comment>
<dbReference type="InterPro" id="IPR007314">
    <property type="entry name" value="Cofac_haem-bd_dom"/>
</dbReference>
<evidence type="ECO:0000259" key="1">
    <source>
        <dbReference type="Pfam" id="PF04187"/>
    </source>
</evidence>